<dbReference type="PANTHER" id="PTHR10887:SF530">
    <property type="entry name" value="SUPERFAMILY I DNA HELICASES"/>
    <property type="match status" value="1"/>
</dbReference>
<keyword evidence="4" id="KW-1185">Reference proteome</keyword>
<dbReference type="InterPro" id="IPR023405">
    <property type="entry name" value="Topo_IA_core_domain"/>
</dbReference>
<protein>
    <submittedName>
        <fullName evidence="3">Uncharacterized protein</fullName>
    </submittedName>
</protein>
<dbReference type="AlphaFoldDB" id="A0A269XW07"/>
<dbReference type="InterPro" id="IPR045055">
    <property type="entry name" value="DNA2/NAM7-like"/>
</dbReference>
<dbReference type="SUPFAM" id="SSF52540">
    <property type="entry name" value="P-loop containing nucleoside triphosphate hydrolases"/>
    <property type="match status" value="1"/>
</dbReference>
<evidence type="ECO:0000313" key="4">
    <source>
        <dbReference type="Proteomes" id="UP000216151"/>
    </source>
</evidence>
<reference evidence="3 4" key="1">
    <citation type="submission" date="2017-04" db="EMBL/GenBank/DDBJ databases">
        <title>Kefir bacterial isolates.</title>
        <authorList>
            <person name="Kim Y."/>
            <person name="Blasche S."/>
            <person name="Patil K.R."/>
        </authorList>
    </citation>
    <scope>NUCLEOTIDE SEQUENCE [LARGE SCALE GENOMIC DNA]</scope>
    <source>
        <strain evidence="3 4">KR</strain>
    </source>
</reference>
<accession>A0A269XW07</accession>
<comment type="caution">
    <text evidence="3">The sequence shown here is derived from an EMBL/GenBank/DDBJ whole genome shotgun (WGS) entry which is preliminary data.</text>
</comment>
<dbReference type="PROSITE" id="PS50880">
    <property type="entry name" value="TOPRIM"/>
    <property type="match status" value="1"/>
</dbReference>
<dbReference type="CDD" id="cd18808">
    <property type="entry name" value="SF1_C_Upf1"/>
    <property type="match status" value="1"/>
</dbReference>
<dbReference type="InterPro" id="IPR047187">
    <property type="entry name" value="SF1_C_Upf1"/>
</dbReference>
<dbReference type="Proteomes" id="UP000216151">
    <property type="component" value="Unassembled WGS sequence"/>
</dbReference>
<dbReference type="EMBL" id="NCXK01000019">
    <property type="protein sequence ID" value="PAK77445.1"/>
    <property type="molecule type" value="Genomic_DNA"/>
</dbReference>
<dbReference type="SMART" id="SM00493">
    <property type="entry name" value="TOPRIM"/>
    <property type="match status" value="1"/>
</dbReference>
<dbReference type="GO" id="GO:0003677">
    <property type="term" value="F:DNA binding"/>
    <property type="evidence" value="ECO:0007669"/>
    <property type="project" value="InterPro"/>
</dbReference>
<dbReference type="Gene3D" id="3.40.50.140">
    <property type="match status" value="1"/>
</dbReference>
<evidence type="ECO:0000259" key="1">
    <source>
        <dbReference type="PROSITE" id="PS50880"/>
    </source>
</evidence>
<dbReference type="InterPro" id="IPR041679">
    <property type="entry name" value="DNA2/NAM7-like_C"/>
</dbReference>
<evidence type="ECO:0000259" key="2">
    <source>
        <dbReference type="PROSITE" id="PS52039"/>
    </source>
</evidence>
<sequence>MDALTLTRYLAGALDFFNMDDLVLNSDPLATLDETQCASGRVGGSGGGKVDKAVFVLCLIRPGYKTRRFALAACACSIDEERHLVPTPGETPFFNHRFFEDSLQDSAFSIGESSRDGEFRGTYPPPLAAEWPPLWTWMVSLLCAVTETRTFAEAEAELGRRAEEAVAYGKSSEASYSLCGLIYEATSEKGATINTRALGVSLLEGWDYARIGETVLAAFESNGGLRSTRNQWGTDGICGHMDERSGPGRVQFPLDASQRSAVRHLGALAPGEAQAVNGPPGTGKTSMLKAAIASRWVQAVIRGEDCPVTVACGATNQSVTNVIRAFGDVHAEEHGGCEFVLGKRWIPSLVSYGSFFPSKSYLDKKPETANLFQVIREDREGALYEFVGRKPVFSAADRDARESDYLDFFREIFPQKNGVTTLADAIATLREQVIDWGKMFPALLARHLHAGDGASAFVDRETLRARLNPFGLVYNDAAAQAVDDLLELLFAPHSAGAQALVARAIEDGQDGQAARQMVLEKALDCSLRPLAFHAAARYWEGRFIASLGTRLFSRSERNVTEGLRRLCMITPCLVTTLNMAPKLARLEALDPDMPRRYAFGVIDMLIIDEAGQALPEIGIPVLALAKRAAAVGDRLQLAPIWTLDTVRDVAFFGRCGLSDRIDRFMDAGVSASCGSVLAAVRGVARYNEVMDRGITLRYHYRCHPDIIEYCNILCYGGTLIAKTSRKLLTATEAGKTFPAMSWVDCGTEAKKQSGSWVNEEEARQIGSWIVTNWPALKEATGKTVLKETIAVVTPFKPQVERIYTALKERMDPEEAEAAGLDDMIIGTVHSLQGAECPVVIFSSVFSGQGSRLPFFDKGTELLNVAVSRAKSCFLCFGEAARFGFTRPEPLPSDLRELRDPPSRLLGRHMANIGAKRLFPNVLVIVEAPGKVESISHYLGLDYQVLATGGAVTELGLDHVSLSYADGLIPHHQLSATGQDAIARICLMAKGMERIVIATDADLMGEEIAWHVETAIGQCSPEWAGRIERVRLGAITRERISEAFGAKKEPQRLDQSVVAAALLREVIDILVARRLGHVLAVGREDLSEDEPGNTPEDLAARADAAGLLAQPPSRGARNVGMGRVQAGVLALMLRHLRGELQTDGLWDVGVTVTASAGGQGRQSTGGSRERPWTITGRLMRQGGIALFEEPAARDMAQRLQKTSGHLRETVTQRVEMGPAPAAGTAFLLAEAWRRRGIAPREAMACLQRLYEGEAGVKRNTRDR</sequence>
<dbReference type="PANTHER" id="PTHR10887">
    <property type="entry name" value="DNA2/NAM7 HELICASE FAMILY"/>
    <property type="match status" value="1"/>
</dbReference>
<dbReference type="InterPro" id="IPR013497">
    <property type="entry name" value="Topo_IA_cen"/>
</dbReference>
<dbReference type="GO" id="GO:0003916">
    <property type="term" value="F:DNA topoisomerase activity"/>
    <property type="evidence" value="ECO:0007669"/>
    <property type="project" value="InterPro"/>
</dbReference>
<feature type="domain" description="Topo IA-type catalytic" evidence="2">
    <location>
        <begin position="1053"/>
        <end position="1262"/>
    </location>
</feature>
<proteinExistence type="predicted"/>
<dbReference type="InterPro" id="IPR027417">
    <property type="entry name" value="P-loop_NTPase"/>
</dbReference>
<dbReference type="PROSITE" id="PS52039">
    <property type="entry name" value="TOPO_IA_2"/>
    <property type="match status" value="1"/>
</dbReference>
<name>A0A269XW07_9PROT</name>
<dbReference type="SUPFAM" id="SSF56712">
    <property type="entry name" value="Prokaryotic type I DNA topoisomerase"/>
    <property type="match status" value="1"/>
</dbReference>
<dbReference type="Pfam" id="PF01751">
    <property type="entry name" value="Toprim"/>
    <property type="match status" value="1"/>
</dbReference>
<dbReference type="Gene3D" id="3.40.50.300">
    <property type="entry name" value="P-loop containing nucleotide triphosphate hydrolases"/>
    <property type="match status" value="2"/>
</dbReference>
<dbReference type="RefSeq" id="WP_179290168.1">
    <property type="nucleotide sequence ID" value="NZ_NCXK01000019.1"/>
</dbReference>
<evidence type="ECO:0000313" key="3">
    <source>
        <dbReference type="EMBL" id="PAK77445.1"/>
    </source>
</evidence>
<dbReference type="Pfam" id="PF13087">
    <property type="entry name" value="AAA_12"/>
    <property type="match status" value="1"/>
</dbReference>
<feature type="domain" description="Toprim" evidence="1">
    <location>
        <begin position="920"/>
        <end position="1034"/>
    </location>
</feature>
<organism evidence="3 4">
    <name type="scientific">Acetobacter fabarum</name>
    <dbReference type="NCBI Taxonomy" id="483199"/>
    <lineage>
        <taxon>Bacteria</taxon>
        <taxon>Pseudomonadati</taxon>
        <taxon>Pseudomonadota</taxon>
        <taxon>Alphaproteobacteria</taxon>
        <taxon>Acetobacterales</taxon>
        <taxon>Acetobacteraceae</taxon>
        <taxon>Acetobacter</taxon>
    </lineage>
</organism>
<gene>
    <name evidence="3" type="ORF">B8X00_10730</name>
</gene>
<dbReference type="GO" id="GO:0006265">
    <property type="term" value="P:DNA topological change"/>
    <property type="evidence" value="ECO:0007669"/>
    <property type="project" value="InterPro"/>
</dbReference>
<dbReference type="InterPro" id="IPR006171">
    <property type="entry name" value="TOPRIM_dom"/>
</dbReference>